<dbReference type="RefSeq" id="WP_413780682.1">
    <property type="nucleotide sequence ID" value="NZ_JAUOZS010000001.1"/>
</dbReference>
<dbReference type="Proteomes" id="UP001254848">
    <property type="component" value="Unassembled WGS sequence"/>
</dbReference>
<organism evidence="3 4">
    <name type="scientific">Anaeroselena agilis</name>
    <dbReference type="NCBI Taxonomy" id="3063788"/>
    <lineage>
        <taxon>Bacteria</taxon>
        <taxon>Bacillati</taxon>
        <taxon>Bacillota</taxon>
        <taxon>Negativicutes</taxon>
        <taxon>Acetonemataceae</taxon>
        <taxon>Anaeroselena</taxon>
    </lineage>
</organism>
<proteinExistence type="predicted"/>
<protein>
    <submittedName>
        <fullName evidence="3">PhBC6A51 family helix-turn-helix protein</fullName>
    </submittedName>
</protein>
<evidence type="ECO:0000256" key="1">
    <source>
        <dbReference type="SAM" id="MobiDB-lite"/>
    </source>
</evidence>
<dbReference type="Gene3D" id="1.10.10.60">
    <property type="entry name" value="Homeodomain-like"/>
    <property type="match status" value="1"/>
</dbReference>
<evidence type="ECO:0000259" key="2">
    <source>
        <dbReference type="Pfam" id="PF13022"/>
    </source>
</evidence>
<dbReference type="InterPro" id="IPR024978">
    <property type="entry name" value="Homeodomain_phBC6A51-type"/>
</dbReference>
<sequence length="156" mass="16984">MPEDEKICKDFVPTAEQIAIIELLINPDDMRPAKAKCAQVGIAESTLWRWRQDPAFNKYLQDRVHKYTDSAVADGYMAIIRKMKMGDIPAAKLFFELRGEIKQKHEVSGPKGGPVQHAFVCVWEGELDGSGAGDAAAAGDNPIPAALSADSNSSEP</sequence>
<feature type="region of interest" description="Disordered" evidence="1">
    <location>
        <begin position="130"/>
        <end position="156"/>
    </location>
</feature>
<comment type="caution">
    <text evidence="3">The sequence shown here is derived from an EMBL/GenBank/DDBJ whole genome shotgun (WGS) entry which is preliminary data.</text>
</comment>
<dbReference type="Pfam" id="PF13022">
    <property type="entry name" value="HTH_Tnp_1_2"/>
    <property type="match status" value="1"/>
</dbReference>
<keyword evidence="4" id="KW-1185">Reference proteome</keyword>
<evidence type="ECO:0000313" key="3">
    <source>
        <dbReference type="EMBL" id="MDT8902196.1"/>
    </source>
</evidence>
<accession>A0ABU3P298</accession>
<name>A0ABU3P298_9FIRM</name>
<dbReference type="EMBL" id="JAUOZS010000001">
    <property type="protein sequence ID" value="MDT8902196.1"/>
    <property type="molecule type" value="Genomic_DNA"/>
</dbReference>
<feature type="domain" description="Homeodomain phBC6A51-type" evidence="2">
    <location>
        <begin position="14"/>
        <end position="109"/>
    </location>
</feature>
<reference evidence="3 4" key="1">
    <citation type="submission" date="2023-07" db="EMBL/GenBank/DDBJ databases">
        <title>The novel representative of Negativicutes class, Anaeroselena agilis gen. nov. sp. nov.</title>
        <authorList>
            <person name="Prokofeva M.I."/>
            <person name="Elcheninov A.G."/>
            <person name="Klyukina A."/>
            <person name="Kublanov I.V."/>
            <person name="Frolov E.N."/>
            <person name="Podosokorskaya O.A."/>
        </authorList>
    </citation>
    <scope>NUCLEOTIDE SEQUENCE [LARGE SCALE GENOMIC DNA]</scope>
    <source>
        <strain evidence="3 4">4137-cl</strain>
    </source>
</reference>
<gene>
    <name evidence="3" type="ORF">Q4T40_13145</name>
</gene>
<evidence type="ECO:0000313" key="4">
    <source>
        <dbReference type="Proteomes" id="UP001254848"/>
    </source>
</evidence>